<sequence>ERIIRNGNSIQMELFRITLPISASTTTIRSWLIATRSKWRTAMLEARSNGISRF</sequence>
<accession>A0A9P6JWK0</accession>
<keyword evidence="2" id="KW-1185">Reference proteome</keyword>
<dbReference type="EMBL" id="JAABOA010008416">
    <property type="protein sequence ID" value="KAF9535233.1"/>
    <property type="molecule type" value="Genomic_DNA"/>
</dbReference>
<gene>
    <name evidence="1" type="ORF">BGW38_010422</name>
</gene>
<name>A0A9P6JWK0_9FUNG</name>
<feature type="non-terminal residue" evidence="1">
    <location>
        <position position="1"/>
    </location>
</feature>
<proteinExistence type="predicted"/>
<organism evidence="1 2">
    <name type="scientific">Lunasporangiospora selenospora</name>
    <dbReference type="NCBI Taxonomy" id="979761"/>
    <lineage>
        <taxon>Eukaryota</taxon>
        <taxon>Fungi</taxon>
        <taxon>Fungi incertae sedis</taxon>
        <taxon>Mucoromycota</taxon>
        <taxon>Mortierellomycotina</taxon>
        <taxon>Mortierellomycetes</taxon>
        <taxon>Mortierellales</taxon>
        <taxon>Mortierellaceae</taxon>
        <taxon>Lunasporangiospora</taxon>
    </lineage>
</organism>
<dbReference type="Proteomes" id="UP000780801">
    <property type="component" value="Unassembled WGS sequence"/>
</dbReference>
<feature type="non-terminal residue" evidence="1">
    <location>
        <position position="54"/>
    </location>
</feature>
<reference evidence="1" key="1">
    <citation type="journal article" date="2020" name="Fungal Divers.">
        <title>Resolving the Mortierellaceae phylogeny through synthesis of multi-gene phylogenetics and phylogenomics.</title>
        <authorList>
            <person name="Vandepol N."/>
            <person name="Liber J."/>
            <person name="Desiro A."/>
            <person name="Na H."/>
            <person name="Kennedy M."/>
            <person name="Barry K."/>
            <person name="Grigoriev I.V."/>
            <person name="Miller A.N."/>
            <person name="O'Donnell K."/>
            <person name="Stajich J.E."/>
            <person name="Bonito G."/>
        </authorList>
    </citation>
    <scope>NUCLEOTIDE SEQUENCE</scope>
    <source>
        <strain evidence="1">KOD1015</strain>
    </source>
</reference>
<protein>
    <submittedName>
        <fullName evidence="1">Uncharacterized protein</fullName>
    </submittedName>
</protein>
<evidence type="ECO:0000313" key="2">
    <source>
        <dbReference type="Proteomes" id="UP000780801"/>
    </source>
</evidence>
<dbReference type="AlphaFoldDB" id="A0A9P6JWK0"/>
<evidence type="ECO:0000313" key="1">
    <source>
        <dbReference type="EMBL" id="KAF9535233.1"/>
    </source>
</evidence>
<comment type="caution">
    <text evidence="1">The sequence shown here is derived from an EMBL/GenBank/DDBJ whole genome shotgun (WGS) entry which is preliminary data.</text>
</comment>